<keyword evidence="4" id="KW-1185">Reference proteome</keyword>
<dbReference type="EC" id="3.1.1.99" evidence="3"/>
<sequence>MNTQDLGQTAVQTLCDVRNRVGESPLWSPAEQALYWVDIEARRLHRHDWQTREAQHWELPERIGCIALHASGGLVAGMETGIYRLRPQRRGQIEVVPLHQITFSQPGMRFNDGRCDRAGRLWLSSMVMDMSQASPAGVLYRYDRRGLVPMVDGLITGNGLAFSPDGRTLYLSDSHPSVRRVWAFDLDAEGNLSNRREFIDMNQHPGRPDGAAVDVHGGYWICGNDAGQVHRFTPQGELARSIGLPVSKPAMCSFGGPDMRHLFITSIPPAQPADGFDAALDGAVFVTEPGLRGLPETPFRA</sequence>
<dbReference type="GO" id="GO:0016787">
    <property type="term" value="F:hydrolase activity"/>
    <property type="evidence" value="ECO:0007669"/>
    <property type="project" value="UniProtKB-KW"/>
</dbReference>
<dbReference type="Proteomes" id="UP001293718">
    <property type="component" value="Unassembled WGS sequence"/>
</dbReference>
<evidence type="ECO:0000313" key="3">
    <source>
        <dbReference type="EMBL" id="MDZ5461236.1"/>
    </source>
</evidence>
<accession>A0ABU5IQS2</accession>
<dbReference type="Gene3D" id="2.120.10.30">
    <property type="entry name" value="TolB, C-terminal domain"/>
    <property type="match status" value="1"/>
</dbReference>
<organism evidence="3 4">
    <name type="scientific">Azohydromonas lata</name>
    <dbReference type="NCBI Taxonomy" id="45677"/>
    <lineage>
        <taxon>Bacteria</taxon>
        <taxon>Pseudomonadati</taxon>
        <taxon>Pseudomonadota</taxon>
        <taxon>Betaproteobacteria</taxon>
        <taxon>Burkholderiales</taxon>
        <taxon>Sphaerotilaceae</taxon>
        <taxon>Azohydromonas</taxon>
    </lineage>
</organism>
<evidence type="ECO:0000313" key="4">
    <source>
        <dbReference type="Proteomes" id="UP001293718"/>
    </source>
</evidence>
<dbReference type="PANTHER" id="PTHR10907">
    <property type="entry name" value="REGUCALCIN"/>
    <property type="match status" value="1"/>
</dbReference>
<keyword evidence="3" id="KW-0378">Hydrolase</keyword>
<dbReference type="RefSeq" id="WP_322468468.1">
    <property type="nucleotide sequence ID" value="NZ_JAXOJX010000103.1"/>
</dbReference>
<proteinExistence type="inferred from homology"/>
<dbReference type="PANTHER" id="PTHR10907:SF47">
    <property type="entry name" value="REGUCALCIN"/>
    <property type="match status" value="1"/>
</dbReference>
<dbReference type="SUPFAM" id="SSF63829">
    <property type="entry name" value="Calcium-dependent phosphotriesterase"/>
    <property type="match status" value="1"/>
</dbReference>
<dbReference type="InterPro" id="IPR013658">
    <property type="entry name" value="SGL"/>
</dbReference>
<dbReference type="InterPro" id="IPR005511">
    <property type="entry name" value="SMP-30"/>
</dbReference>
<gene>
    <name evidence="3" type="ORF">SM757_32150</name>
</gene>
<comment type="caution">
    <text evidence="3">The sequence shown here is derived from an EMBL/GenBank/DDBJ whole genome shotgun (WGS) entry which is preliminary data.</text>
</comment>
<protein>
    <submittedName>
        <fullName evidence="3">SMP-30/gluconolactonase/LRE family protein</fullName>
        <ecNumber evidence="3">3.1.1.99</ecNumber>
    </submittedName>
</protein>
<dbReference type="InterPro" id="IPR011042">
    <property type="entry name" value="6-blade_b-propeller_TolB-like"/>
</dbReference>
<dbReference type="Pfam" id="PF08450">
    <property type="entry name" value="SGL"/>
    <property type="match status" value="1"/>
</dbReference>
<reference evidence="3 4" key="1">
    <citation type="submission" date="2023-11" db="EMBL/GenBank/DDBJ databases">
        <title>Draft genome of Azohydromonas lata strain H1 (DSM1123), a polyhydroxyalkanoate producer.</title>
        <authorList>
            <person name="Traversa D."/>
            <person name="D'Addabbo P."/>
            <person name="Pazzani C."/>
            <person name="Manzari C."/>
            <person name="Chiara M."/>
            <person name="Scrascia M."/>
        </authorList>
    </citation>
    <scope>NUCLEOTIDE SEQUENCE [LARGE SCALE GENOMIC DNA]</scope>
    <source>
        <strain evidence="3 4">H1</strain>
    </source>
</reference>
<dbReference type="EMBL" id="JAXOJX010000103">
    <property type="protein sequence ID" value="MDZ5461236.1"/>
    <property type="molecule type" value="Genomic_DNA"/>
</dbReference>
<comment type="similarity">
    <text evidence="1">Belongs to the SMP-30/CGR1 family.</text>
</comment>
<evidence type="ECO:0000256" key="1">
    <source>
        <dbReference type="ARBA" id="ARBA00008853"/>
    </source>
</evidence>
<feature type="domain" description="SMP-30/Gluconolactonase/LRE-like region" evidence="2">
    <location>
        <begin position="21"/>
        <end position="267"/>
    </location>
</feature>
<dbReference type="PRINTS" id="PR01790">
    <property type="entry name" value="SMP30FAMILY"/>
</dbReference>
<name>A0ABU5IQS2_9BURK</name>
<evidence type="ECO:0000259" key="2">
    <source>
        <dbReference type="Pfam" id="PF08450"/>
    </source>
</evidence>